<evidence type="ECO:0000313" key="7">
    <source>
        <dbReference type="EMBL" id="AIF26467.1"/>
    </source>
</evidence>
<feature type="domain" description="Aminotransferase class I/classII large" evidence="6">
    <location>
        <begin position="159"/>
        <end position="394"/>
    </location>
</feature>
<dbReference type="InterPro" id="IPR004839">
    <property type="entry name" value="Aminotransferase_I/II_large"/>
</dbReference>
<sequence>MTFDFDKEINRLNTSSYKWDLYGDKYIPLWVADTDFEVPPAVTDRLQKLVDKKVYGYLLTGNGIYDAITDWFKREYGAEVKGKPWIKIIPGIVPALAVASNLGLEEIEPAKVDGKWQQQTESVTAVPNYSALIEAPETAGNIMKQVQMKCELRADESGYEYEYYSLDFDALQAAVTDKTKVLYLCNPNNPVGRVYSYEELKQVSEFAKKNNLIVVSDEAHCEVVYEGKHIPFFTVDEYAHENSISLYSNGKLCNLPDLIMAFAVIPNEELRTKFEKLSYAFGEEHVMNVEAGIASYAESDEWKKQMVAYLKANRDYLDAELKKRFPKDKYPEFKMTHLEGTYLLWLDFGNINSQWFMDNAGVFMSDGSFFGGTGHVRLNFATRRELLAEALDKIEKAVKTDKI</sequence>
<dbReference type="PANTHER" id="PTHR43525">
    <property type="entry name" value="PROTEIN MALY"/>
    <property type="match status" value="1"/>
</dbReference>
<dbReference type="Pfam" id="PF00155">
    <property type="entry name" value="Aminotran_1_2"/>
    <property type="match status" value="1"/>
</dbReference>
<evidence type="ECO:0000256" key="5">
    <source>
        <dbReference type="ARBA" id="ARBA00037974"/>
    </source>
</evidence>
<dbReference type="Gene3D" id="3.90.1150.10">
    <property type="entry name" value="Aspartate Aminotransferase, domain 1"/>
    <property type="match status" value="1"/>
</dbReference>
<comment type="similarity">
    <text evidence="5">Belongs to the class-II pyridoxal-phosphate-dependent aminotransferase family. MalY/PatB cystathionine beta-lyase subfamily.</text>
</comment>
<dbReference type="EC" id="4.4.1.13" evidence="2"/>
<evidence type="ECO:0000256" key="2">
    <source>
        <dbReference type="ARBA" id="ARBA00012224"/>
    </source>
</evidence>
<evidence type="ECO:0000256" key="3">
    <source>
        <dbReference type="ARBA" id="ARBA00022898"/>
    </source>
</evidence>
<accession>A0A0H3UAD8</accession>
<organism evidence="7">
    <name type="scientific">uncultured bacterium fosmid pJB23D10</name>
    <dbReference type="NCBI Taxonomy" id="1478061"/>
    <lineage>
        <taxon>Bacteria</taxon>
        <taxon>environmental samples</taxon>
    </lineage>
</organism>
<dbReference type="InterPro" id="IPR051798">
    <property type="entry name" value="Class-II_PLP-Dep_Aminotrans"/>
</dbReference>
<dbReference type="InterPro" id="IPR015422">
    <property type="entry name" value="PyrdxlP-dep_Trfase_small"/>
</dbReference>
<dbReference type="Gene3D" id="3.40.640.10">
    <property type="entry name" value="Type I PLP-dependent aspartate aminotransferase-like (Major domain)"/>
    <property type="match status" value="1"/>
</dbReference>
<dbReference type="EMBL" id="KF540233">
    <property type="protein sequence ID" value="AIF26467.1"/>
    <property type="molecule type" value="Genomic_DNA"/>
</dbReference>
<comment type="cofactor">
    <cofactor evidence="1">
        <name>pyridoxal 5'-phosphate</name>
        <dbReference type="ChEBI" id="CHEBI:597326"/>
    </cofactor>
</comment>
<evidence type="ECO:0000256" key="4">
    <source>
        <dbReference type="ARBA" id="ARBA00023239"/>
    </source>
</evidence>
<evidence type="ECO:0000256" key="1">
    <source>
        <dbReference type="ARBA" id="ARBA00001933"/>
    </source>
</evidence>
<reference evidence="7" key="1">
    <citation type="submission" date="2013-08" db="EMBL/GenBank/DDBJ databases">
        <title>Comparison of modified E. coli strains.</title>
        <authorList>
            <person name="Juergensen J."/>
            <person name="Bonge A."/>
            <person name="Streit W.R."/>
        </authorList>
    </citation>
    <scope>NUCLEOTIDE SEQUENCE</scope>
</reference>
<dbReference type="SUPFAM" id="SSF53383">
    <property type="entry name" value="PLP-dependent transferases"/>
    <property type="match status" value="1"/>
</dbReference>
<dbReference type="InterPro" id="IPR015424">
    <property type="entry name" value="PyrdxlP-dep_Trfase"/>
</dbReference>
<dbReference type="AlphaFoldDB" id="A0A0H3UAD8"/>
<keyword evidence="4 7" id="KW-0456">Lyase</keyword>
<dbReference type="CDD" id="cd00609">
    <property type="entry name" value="AAT_like"/>
    <property type="match status" value="1"/>
</dbReference>
<dbReference type="InterPro" id="IPR015421">
    <property type="entry name" value="PyrdxlP-dep_Trfase_major"/>
</dbReference>
<name>A0A0H3UAD8_9BACT</name>
<evidence type="ECO:0000259" key="6">
    <source>
        <dbReference type="Pfam" id="PF00155"/>
    </source>
</evidence>
<dbReference type="GO" id="GO:0047804">
    <property type="term" value="F:cysteine-S-conjugate beta-lyase activity"/>
    <property type="evidence" value="ECO:0007669"/>
    <property type="project" value="UniProtKB-EC"/>
</dbReference>
<dbReference type="PANTHER" id="PTHR43525:SF1">
    <property type="entry name" value="PROTEIN MALY"/>
    <property type="match status" value="1"/>
</dbReference>
<dbReference type="GO" id="GO:0030170">
    <property type="term" value="F:pyridoxal phosphate binding"/>
    <property type="evidence" value="ECO:0007669"/>
    <property type="project" value="InterPro"/>
</dbReference>
<proteinExistence type="inferred from homology"/>
<protein>
    <recommendedName>
        <fullName evidence="2">cysteine-S-conjugate beta-lyase</fullName>
        <ecNumber evidence="2">4.4.1.13</ecNumber>
    </recommendedName>
</protein>
<keyword evidence="3" id="KW-0663">Pyridoxal phosphate</keyword>